<name>A0AB39HG54_9VIBR</name>
<evidence type="ECO:0000313" key="3">
    <source>
        <dbReference type="EMBL" id="XDK25682.1"/>
    </source>
</evidence>
<dbReference type="KEGG" id="vih:AB0763_03275"/>
<dbReference type="InterPro" id="IPR032389">
    <property type="entry name" value="GspB_C"/>
</dbReference>
<evidence type="ECO:0000256" key="1">
    <source>
        <dbReference type="SAM" id="MobiDB-lite"/>
    </source>
</evidence>
<proteinExistence type="predicted"/>
<gene>
    <name evidence="3" type="ORF">AB0763_03275</name>
</gene>
<feature type="compositionally biased region" description="Polar residues" evidence="1">
    <location>
        <begin position="128"/>
        <end position="139"/>
    </location>
</feature>
<accession>A0AB39HG54</accession>
<feature type="domain" description="Type II secretion system protein GspB C-terminal" evidence="2">
    <location>
        <begin position="201"/>
        <end position="260"/>
    </location>
</feature>
<dbReference type="Pfam" id="PF16537">
    <property type="entry name" value="T2SSB"/>
    <property type="match status" value="1"/>
</dbReference>
<feature type="compositionally biased region" description="Polar residues" evidence="1">
    <location>
        <begin position="104"/>
        <end position="121"/>
    </location>
</feature>
<protein>
    <submittedName>
        <fullName evidence="3">General secretion pathway protein GspB</fullName>
    </submittedName>
</protein>
<dbReference type="AlphaFoldDB" id="A0AB39HG54"/>
<feature type="region of interest" description="Disordered" evidence="1">
    <location>
        <begin position="167"/>
        <end position="190"/>
    </location>
</feature>
<feature type="region of interest" description="Disordered" evidence="1">
    <location>
        <begin position="76"/>
        <end position="142"/>
    </location>
</feature>
<dbReference type="EMBL" id="CP162601">
    <property type="protein sequence ID" value="XDK25682.1"/>
    <property type="molecule type" value="Genomic_DNA"/>
</dbReference>
<dbReference type="RefSeq" id="WP_306101123.1">
    <property type="nucleotide sequence ID" value="NZ_CP162601.1"/>
</dbReference>
<sequence length="266" mass="29017">MAMSNSNMRGILTLLAVIPVGVFAYQWWQLSPLDLPEPVVKTRTIAQASLRVVAPIEPQTLSPLPRKPGYERHAFGAADEQGVKATDVDEPGDVQDVSNDAAGSESTVTPSSVTLAPQVSEESLGKPVSSQSTQISQASERSDLSLNEIDLSSLPDDLAYQVQAALSDHSPAPQPQSASAGEEGESVSQLDIERSQWRGKLPAMDFQTHIYSSRNDKRWVRVNGEEYHQGDEIADGVRLEAIRPQSVIVSFEQQRIEIPALFDWQG</sequence>
<organism evidence="3">
    <name type="scientific">Vibrio sp. HB236076</name>
    <dbReference type="NCBI Taxonomy" id="3232307"/>
    <lineage>
        <taxon>Bacteria</taxon>
        <taxon>Pseudomonadati</taxon>
        <taxon>Pseudomonadota</taxon>
        <taxon>Gammaproteobacteria</taxon>
        <taxon>Vibrionales</taxon>
        <taxon>Vibrionaceae</taxon>
        <taxon>Vibrio</taxon>
    </lineage>
</organism>
<reference evidence="3" key="1">
    <citation type="submission" date="2024-07" db="EMBL/GenBank/DDBJ databases">
        <title>Genome Analysis of a Potential Novel Vibrio Species Secreting pH- and Thermo-stable Alginate Lyase and its Application in Producing Alginate Oligosaccharides.</title>
        <authorList>
            <person name="Huang H."/>
            <person name="Bao K."/>
        </authorList>
    </citation>
    <scope>NUCLEOTIDE SEQUENCE</scope>
    <source>
        <strain evidence="3">HB236076</strain>
    </source>
</reference>
<dbReference type="GO" id="GO:0015627">
    <property type="term" value="C:type II protein secretion system complex"/>
    <property type="evidence" value="ECO:0007669"/>
    <property type="project" value="InterPro"/>
</dbReference>
<evidence type="ECO:0000259" key="2">
    <source>
        <dbReference type="Pfam" id="PF16537"/>
    </source>
</evidence>